<evidence type="ECO:0000313" key="4">
    <source>
        <dbReference type="Proteomes" id="UP001338125"/>
    </source>
</evidence>
<gene>
    <name evidence="3" type="ORF">PT974_00051</name>
</gene>
<comment type="caution">
    <text evidence="3">The sequence shown here is derived from an EMBL/GenBank/DDBJ whole genome shotgun (WGS) entry which is preliminary data.</text>
</comment>
<dbReference type="EMBL" id="JAVFKD010000001">
    <property type="protein sequence ID" value="KAK5997696.1"/>
    <property type="molecule type" value="Genomic_DNA"/>
</dbReference>
<keyword evidence="2" id="KW-1133">Transmembrane helix</keyword>
<accession>A0ABR0T154</accession>
<evidence type="ECO:0000256" key="2">
    <source>
        <dbReference type="SAM" id="Phobius"/>
    </source>
</evidence>
<proteinExistence type="inferred from homology"/>
<name>A0ABR0T154_9HYPO</name>
<organism evidence="3 4">
    <name type="scientific">Cladobotryum mycophilum</name>
    <dbReference type="NCBI Taxonomy" id="491253"/>
    <lineage>
        <taxon>Eukaryota</taxon>
        <taxon>Fungi</taxon>
        <taxon>Dikarya</taxon>
        <taxon>Ascomycota</taxon>
        <taxon>Pezizomycotina</taxon>
        <taxon>Sordariomycetes</taxon>
        <taxon>Hypocreomycetidae</taxon>
        <taxon>Hypocreales</taxon>
        <taxon>Hypocreaceae</taxon>
        <taxon>Cladobotryum</taxon>
    </lineage>
</organism>
<comment type="similarity">
    <text evidence="1">Belongs to the ustYa family.</text>
</comment>
<keyword evidence="2" id="KW-0472">Membrane</keyword>
<dbReference type="PANTHER" id="PTHR33365">
    <property type="entry name" value="YALI0B05434P"/>
    <property type="match status" value="1"/>
</dbReference>
<evidence type="ECO:0008006" key="5">
    <source>
        <dbReference type="Google" id="ProtNLM"/>
    </source>
</evidence>
<protein>
    <recommendedName>
        <fullName evidence="5">Oxidase ustYa</fullName>
    </recommendedName>
</protein>
<evidence type="ECO:0000256" key="1">
    <source>
        <dbReference type="ARBA" id="ARBA00035112"/>
    </source>
</evidence>
<keyword evidence="4" id="KW-1185">Reference proteome</keyword>
<dbReference type="PANTHER" id="PTHR33365:SF6">
    <property type="entry name" value="OXIDASE USTYA"/>
    <property type="match status" value="1"/>
</dbReference>
<sequence length="267" mass="30387">MAPKEYAALSQHESGMNDSNISGSSTDNHQKSWLRIVLLLSIALLTSILANIFFVCQWSRPLRAEDGLTQYARLARDVPFVRGRNSTYDHPDRTVEDAAWEADIVQPYNGFVALDDNYVKSVGLPHSMRSPWDEDKGVYILSSSHEIHCVHVLRDTVNQGHDGKAYTWPHPHVMHCLNVLRETVMCNADDEPLYTGALHAQLGAAQPRAGIGSVRKCRDWNKLQDWARERSACWKPYKMDDPNLPLIERYKFCPDGSKPWERLEKSS</sequence>
<feature type="transmembrane region" description="Helical" evidence="2">
    <location>
        <begin position="33"/>
        <end position="54"/>
    </location>
</feature>
<reference evidence="3 4" key="1">
    <citation type="submission" date="2024-01" db="EMBL/GenBank/DDBJ databases">
        <title>Complete genome of Cladobotryum mycophilum ATHUM6906.</title>
        <authorList>
            <person name="Christinaki A.C."/>
            <person name="Myridakis A.I."/>
            <person name="Kouvelis V.N."/>
        </authorList>
    </citation>
    <scope>NUCLEOTIDE SEQUENCE [LARGE SCALE GENOMIC DNA]</scope>
    <source>
        <strain evidence="3 4">ATHUM6906</strain>
    </source>
</reference>
<dbReference type="InterPro" id="IPR021765">
    <property type="entry name" value="UstYa-like"/>
</dbReference>
<dbReference type="Proteomes" id="UP001338125">
    <property type="component" value="Unassembled WGS sequence"/>
</dbReference>
<dbReference type="Pfam" id="PF11807">
    <property type="entry name" value="UstYa"/>
    <property type="match status" value="1"/>
</dbReference>
<evidence type="ECO:0000313" key="3">
    <source>
        <dbReference type="EMBL" id="KAK5997696.1"/>
    </source>
</evidence>
<keyword evidence="2" id="KW-0812">Transmembrane</keyword>